<keyword evidence="4" id="KW-1185">Reference proteome</keyword>
<feature type="compositionally biased region" description="Basic and acidic residues" evidence="1">
    <location>
        <begin position="100"/>
        <end position="113"/>
    </location>
</feature>
<organism evidence="3 4">
    <name type="scientific">Qipengyuania benthica</name>
    <dbReference type="NCBI Taxonomy" id="3067651"/>
    <lineage>
        <taxon>Bacteria</taxon>
        <taxon>Pseudomonadati</taxon>
        <taxon>Pseudomonadota</taxon>
        <taxon>Alphaproteobacteria</taxon>
        <taxon>Sphingomonadales</taxon>
        <taxon>Erythrobacteraceae</taxon>
        <taxon>Qipengyuania</taxon>
    </lineage>
</organism>
<comment type="caution">
    <text evidence="3">The sequence shown here is derived from an EMBL/GenBank/DDBJ whole genome shotgun (WGS) entry which is preliminary data.</text>
</comment>
<accession>A0ABT9H8S9</accession>
<dbReference type="RefSeq" id="WP_305929836.1">
    <property type="nucleotide sequence ID" value="NZ_JAVAIL010000002.1"/>
</dbReference>
<feature type="chain" id="PRO_5047414072" description="PepSY domain-containing protein" evidence="2">
    <location>
        <begin position="27"/>
        <end position="264"/>
    </location>
</feature>
<evidence type="ECO:0008006" key="5">
    <source>
        <dbReference type="Google" id="ProtNLM"/>
    </source>
</evidence>
<feature type="region of interest" description="Disordered" evidence="1">
    <location>
        <begin position="99"/>
        <end position="121"/>
    </location>
</feature>
<feature type="signal peptide" evidence="2">
    <location>
        <begin position="1"/>
        <end position="26"/>
    </location>
</feature>
<keyword evidence="2" id="KW-0732">Signal</keyword>
<protein>
    <recommendedName>
        <fullName evidence="5">PepSY domain-containing protein</fullName>
    </recommendedName>
</protein>
<reference evidence="3 4" key="1">
    <citation type="submission" date="2023-08" db="EMBL/GenBank/DDBJ databases">
        <title>genomic of DY56.</title>
        <authorList>
            <person name="Wang Y."/>
        </authorList>
    </citation>
    <scope>NUCLEOTIDE SEQUENCE [LARGE SCALE GENOMIC DNA]</scope>
    <source>
        <strain evidence="3 4">DY56-A-20</strain>
    </source>
</reference>
<evidence type="ECO:0000313" key="4">
    <source>
        <dbReference type="Proteomes" id="UP001235664"/>
    </source>
</evidence>
<feature type="region of interest" description="Disordered" evidence="1">
    <location>
        <begin position="229"/>
        <end position="264"/>
    </location>
</feature>
<evidence type="ECO:0000256" key="2">
    <source>
        <dbReference type="SAM" id="SignalP"/>
    </source>
</evidence>
<evidence type="ECO:0000313" key="3">
    <source>
        <dbReference type="EMBL" id="MDP4539720.1"/>
    </source>
</evidence>
<sequence length="264" mass="28604">MIRFARFAAAPAMLAALSLTASPAMAAELPASASRSAMAAELAWNAGEGQTYDQYRRYRHDRRYDHRYGRYDRGRVDAGDILTGVLILGGIAAIASAASRDNERETRYPDTRYPDTSYRGTEPTGLDRAAAMCVERIERDARVESVDSVDRDARGWRVTGRLYDGAGFSCAIDADGRIRAIDLGNGEAAYDDGYALGDGSEPYAIAPAEDRQYDDASYRAAWANVAAEPTLPATRNQPLPAYPGGPLPGDLEQDEIGSEYPGGY</sequence>
<evidence type="ECO:0000256" key="1">
    <source>
        <dbReference type="SAM" id="MobiDB-lite"/>
    </source>
</evidence>
<dbReference type="Proteomes" id="UP001235664">
    <property type="component" value="Unassembled WGS sequence"/>
</dbReference>
<gene>
    <name evidence="3" type="ORF">Q9K01_08810</name>
</gene>
<name>A0ABT9H8S9_9SPHN</name>
<dbReference type="EMBL" id="JAVAIL010000002">
    <property type="protein sequence ID" value="MDP4539720.1"/>
    <property type="molecule type" value="Genomic_DNA"/>
</dbReference>
<proteinExistence type="predicted"/>